<dbReference type="PANTHER" id="PTHR46796">
    <property type="entry name" value="HTH-TYPE TRANSCRIPTIONAL ACTIVATOR RHAS-RELATED"/>
    <property type="match status" value="1"/>
</dbReference>
<dbReference type="Proteomes" id="UP000198546">
    <property type="component" value="Chromosome i"/>
</dbReference>
<dbReference type="GO" id="GO:0003700">
    <property type="term" value="F:DNA-binding transcription factor activity"/>
    <property type="evidence" value="ECO:0007669"/>
    <property type="project" value="InterPro"/>
</dbReference>
<organism evidence="5 6">
    <name type="scientific">Auraticoccus monumenti</name>
    <dbReference type="NCBI Taxonomy" id="675864"/>
    <lineage>
        <taxon>Bacteria</taxon>
        <taxon>Bacillati</taxon>
        <taxon>Actinomycetota</taxon>
        <taxon>Actinomycetes</taxon>
        <taxon>Propionibacteriales</taxon>
        <taxon>Propionibacteriaceae</taxon>
        <taxon>Auraticoccus</taxon>
    </lineage>
</organism>
<dbReference type="SUPFAM" id="SSF46689">
    <property type="entry name" value="Homeodomain-like"/>
    <property type="match status" value="2"/>
</dbReference>
<dbReference type="PANTHER" id="PTHR46796:SF12">
    <property type="entry name" value="HTH-TYPE DNA-BINDING TRANSCRIPTIONAL ACTIVATOR EUTR"/>
    <property type="match status" value="1"/>
</dbReference>
<feature type="domain" description="HTH araC/xylS-type" evidence="4">
    <location>
        <begin position="225"/>
        <end position="327"/>
    </location>
</feature>
<dbReference type="RefSeq" id="WP_090589641.1">
    <property type="nucleotide sequence ID" value="NZ_LT629688.1"/>
</dbReference>
<evidence type="ECO:0000313" key="5">
    <source>
        <dbReference type="EMBL" id="SDD08460.1"/>
    </source>
</evidence>
<dbReference type="InterPro" id="IPR035418">
    <property type="entry name" value="AraC-bd_2"/>
</dbReference>
<dbReference type="EMBL" id="LT629688">
    <property type="protein sequence ID" value="SDD08460.1"/>
    <property type="molecule type" value="Genomic_DNA"/>
</dbReference>
<reference evidence="5 6" key="1">
    <citation type="submission" date="2016-10" db="EMBL/GenBank/DDBJ databases">
        <authorList>
            <person name="de Groot N.N."/>
        </authorList>
    </citation>
    <scope>NUCLEOTIDE SEQUENCE [LARGE SCALE GENOMIC DNA]</scope>
    <source>
        <strain evidence="5 6">MON 2.2</strain>
    </source>
</reference>
<dbReference type="SMART" id="SM00342">
    <property type="entry name" value="HTH_ARAC"/>
    <property type="match status" value="1"/>
</dbReference>
<evidence type="ECO:0000256" key="1">
    <source>
        <dbReference type="ARBA" id="ARBA00023015"/>
    </source>
</evidence>
<accession>A0A1G6RUV2</accession>
<name>A0A1G6RUV2_9ACTN</name>
<dbReference type="Gene3D" id="1.10.10.60">
    <property type="entry name" value="Homeodomain-like"/>
    <property type="match status" value="1"/>
</dbReference>
<proteinExistence type="predicted"/>
<dbReference type="InterPro" id="IPR050204">
    <property type="entry name" value="AraC_XylS_family_regulators"/>
</dbReference>
<dbReference type="OrthoDB" id="9799345at2"/>
<dbReference type="PROSITE" id="PS01124">
    <property type="entry name" value="HTH_ARAC_FAMILY_2"/>
    <property type="match status" value="1"/>
</dbReference>
<dbReference type="GO" id="GO:0043565">
    <property type="term" value="F:sequence-specific DNA binding"/>
    <property type="evidence" value="ECO:0007669"/>
    <property type="project" value="InterPro"/>
</dbReference>
<dbReference type="Pfam" id="PF12833">
    <property type="entry name" value="HTH_18"/>
    <property type="match status" value="1"/>
</dbReference>
<dbReference type="STRING" id="675864.SAMN04489747_0127"/>
<evidence type="ECO:0000256" key="3">
    <source>
        <dbReference type="ARBA" id="ARBA00023163"/>
    </source>
</evidence>
<dbReference type="InterPro" id="IPR018060">
    <property type="entry name" value="HTH_AraC"/>
</dbReference>
<protein>
    <submittedName>
        <fullName evidence="5">AraC-type DNA-binding protein</fullName>
    </submittedName>
</protein>
<evidence type="ECO:0000256" key="2">
    <source>
        <dbReference type="ARBA" id="ARBA00023125"/>
    </source>
</evidence>
<evidence type="ECO:0000313" key="6">
    <source>
        <dbReference type="Proteomes" id="UP000198546"/>
    </source>
</evidence>
<dbReference type="AlphaFoldDB" id="A0A1G6RUV2"/>
<keyword evidence="6" id="KW-1185">Reference proteome</keyword>
<evidence type="ECO:0000259" key="4">
    <source>
        <dbReference type="PROSITE" id="PS01124"/>
    </source>
</evidence>
<keyword evidence="1" id="KW-0805">Transcription regulation</keyword>
<dbReference type="Pfam" id="PF14525">
    <property type="entry name" value="AraC_binding_2"/>
    <property type="match status" value="1"/>
</dbReference>
<sequence length="327" mass="34869">MSTIVDLPVVTTSHAENGTEPFSTEHPGDALRHLAGALATRVRGNCSGGALQFRHERLTVGRVRLDEVVTNATSEVSLDPLGRLVVCTLTRGRLTTQVDGRSETFSAGDVFVLSQPDEAVVVKVQAPALTMVLIDPAAVRSTDGRGPVRLHGLHPVSVEAARSWTETVAAVGSLLRAHGRTGAAARILPACEQVLAAAALSTFPNSWTAGTPDVPAPDGGPDTLREALDFIDRTSGDPVGVEEVARAVGVTQRALQYTFRRHLDTTPTAYLRRVRLQRAHDELVRADPRDGTTVAAVAARWGFHHPGQFAALYRAEFGQRPSATLHG</sequence>
<gene>
    <name evidence="5" type="ORF">SAMN04489747_0127</name>
</gene>
<keyword evidence="3" id="KW-0804">Transcription</keyword>
<keyword evidence="2 5" id="KW-0238">DNA-binding</keyword>
<dbReference type="InterPro" id="IPR009057">
    <property type="entry name" value="Homeodomain-like_sf"/>
</dbReference>